<dbReference type="EMBL" id="QICD01000009">
    <property type="protein sequence ID" value="RNL44770.1"/>
    <property type="molecule type" value="Genomic_DNA"/>
</dbReference>
<organism evidence="1 2">
    <name type="scientific">Paraeggerthella hongkongensis</name>
    <dbReference type="NCBI Taxonomy" id="230658"/>
    <lineage>
        <taxon>Bacteria</taxon>
        <taxon>Bacillati</taxon>
        <taxon>Actinomycetota</taxon>
        <taxon>Coriobacteriia</taxon>
        <taxon>Eggerthellales</taxon>
        <taxon>Eggerthellaceae</taxon>
        <taxon>Paraeggerthella</taxon>
    </lineage>
</organism>
<dbReference type="RefSeq" id="WP_114567564.1">
    <property type="nucleotide sequence ID" value="NZ_QICD01000009.1"/>
</dbReference>
<name>A0A369LAS4_9ACTN</name>
<accession>A0A369LAS4</accession>
<keyword evidence="2" id="KW-1185">Reference proteome</keyword>
<gene>
    <name evidence="1" type="ORF">DMP08_06150</name>
</gene>
<evidence type="ECO:0000313" key="2">
    <source>
        <dbReference type="Proteomes" id="UP000278632"/>
    </source>
</evidence>
<proteinExistence type="predicted"/>
<dbReference type="OrthoDB" id="3197251at2"/>
<evidence type="ECO:0000313" key="1">
    <source>
        <dbReference type="EMBL" id="RNL44770.1"/>
    </source>
</evidence>
<sequence length="93" mass="10750">MQTYIAHYSSPVASDARAKGLFEFESESRAGTKGNQRDARLKMLELYGKDAVSWSIVKVERKKATTVACDEQLELDFRAPKPERKRAKKKEWW</sequence>
<dbReference type="Proteomes" id="UP000278632">
    <property type="component" value="Unassembled WGS sequence"/>
</dbReference>
<protein>
    <submittedName>
        <fullName evidence="1">Uncharacterized protein</fullName>
    </submittedName>
</protein>
<reference evidence="2" key="1">
    <citation type="submission" date="2018-05" db="EMBL/GenBank/DDBJ databases">
        <title>Genome Sequencing of selected type strains of the family Eggerthellaceae.</title>
        <authorList>
            <person name="Danylec N."/>
            <person name="Stoll D.A."/>
            <person name="Doetsch A."/>
            <person name="Huch M."/>
        </authorList>
    </citation>
    <scope>NUCLEOTIDE SEQUENCE [LARGE SCALE GENOMIC DNA]</scope>
    <source>
        <strain evidence="2">DSM 16106</strain>
    </source>
</reference>
<dbReference type="AlphaFoldDB" id="A0A369LAS4"/>
<comment type="caution">
    <text evidence="1">The sequence shown here is derived from an EMBL/GenBank/DDBJ whole genome shotgun (WGS) entry which is preliminary data.</text>
</comment>